<sequence length="110" mass="11981">MPTLTTHVLDQCHGRPAAGMTVSLVAHGDSEPNLTVQTNADGRLDAPLLNGGGDGGHYRLVFHVRDYFLAAGVESPFLDRVPVEVVLERGQRYHVPLLVTPWAYSVYRGS</sequence>
<keyword evidence="10" id="KW-1185">Reference proteome</keyword>
<reference evidence="9 10" key="1">
    <citation type="submission" date="2024-09" db="EMBL/GenBank/DDBJ databases">
        <authorList>
            <person name="Sun Q."/>
            <person name="Mori K."/>
        </authorList>
    </citation>
    <scope>NUCLEOTIDE SEQUENCE [LARGE SCALE GENOMIC DNA]</scope>
    <source>
        <strain evidence="9 10">CCM 7415</strain>
    </source>
</reference>
<evidence type="ECO:0000256" key="6">
    <source>
        <dbReference type="ARBA" id="ARBA00022801"/>
    </source>
</evidence>
<dbReference type="InterPro" id="IPR023418">
    <property type="entry name" value="Thyroxine_BS"/>
</dbReference>
<accession>A0ABV6G4K7</accession>
<dbReference type="PROSITE" id="PS00768">
    <property type="entry name" value="TRANSTHYRETIN_1"/>
    <property type="match status" value="1"/>
</dbReference>
<dbReference type="SUPFAM" id="SSF49472">
    <property type="entry name" value="Transthyretin (synonym: prealbumin)"/>
    <property type="match status" value="1"/>
</dbReference>
<evidence type="ECO:0000313" key="10">
    <source>
        <dbReference type="Proteomes" id="UP001589814"/>
    </source>
</evidence>
<gene>
    <name evidence="9" type="primary">uraH</name>
    <name evidence="9" type="ORF">ACFFHW_10885</name>
</gene>
<evidence type="ECO:0000256" key="3">
    <source>
        <dbReference type="ARBA" id="ARBA00009850"/>
    </source>
</evidence>
<keyword evidence="6 7" id="KW-0378">Hydrolase</keyword>
<dbReference type="CDD" id="cd05822">
    <property type="entry name" value="TLP_HIUase"/>
    <property type="match status" value="1"/>
</dbReference>
<dbReference type="RefSeq" id="WP_019950350.1">
    <property type="nucleotide sequence ID" value="NZ_JBHLVX010000042.1"/>
</dbReference>
<evidence type="ECO:0000256" key="2">
    <source>
        <dbReference type="ARBA" id="ARBA00002704"/>
    </source>
</evidence>
<dbReference type="Pfam" id="PF00576">
    <property type="entry name" value="Transthyretin"/>
    <property type="match status" value="1"/>
</dbReference>
<evidence type="ECO:0000259" key="8">
    <source>
        <dbReference type="Pfam" id="PF00576"/>
    </source>
</evidence>
<proteinExistence type="inferred from homology"/>
<dbReference type="GO" id="GO:0033971">
    <property type="term" value="F:hydroxyisourate hydrolase activity"/>
    <property type="evidence" value="ECO:0007669"/>
    <property type="project" value="UniProtKB-EC"/>
</dbReference>
<dbReference type="PANTHER" id="PTHR10395:SF7">
    <property type="entry name" value="5-HYDROXYISOURATE HYDROLASE"/>
    <property type="match status" value="1"/>
</dbReference>
<evidence type="ECO:0000256" key="4">
    <source>
        <dbReference type="ARBA" id="ARBA00011881"/>
    </source>
</evidence>
<comment type="catalytic activity">
    <reaction evidence="1 7">
        <text>5-hydroxyisourate + H2O = 5-hydroxy-2-oxo-4-ureido-2,5-dihydro-1H-imidazole-5-carboxylate + H(+)</text>
        <dbReference type="Rhea" id="RHEA:23736"/>
        <dbReference type="ChEBI" id="CHEBI:15377"/>
        <dbReference type="ChEBI" id="CHEBI:15378"/>
        <dbReference type="ChEBI" id="CHEBI:18072"/>
        <dbReference type="ChEBI" id="CHEBI:58639"/>
        <dbReference type="EC" id="3.5.2.17"/>
    </reaction>
</comment>
<comment type="subunit">
    <text evidence="4 7">Homotetramer.</text>
</comment>
<evidence type="ECO:0000256" key="7">
    <source>
        <dbReference type="RuleBase" id="RU361270"/>
    </source>
</evidence>
<dbReference type="PANTHER" id="PTHR10395">
    <property type="entry name" value="URICASE AND TRANSTHYRETIN-RELATED"/>
    <property type="match status" value="1"/>
</dbReference>
<comment type="function">
    <text evidence="2">Catalyzes the hydrolysis of 5-hydroxyisourate (HIU) to 2-oxo-4-hydroxy-4-carboxy-5-ureidoimidazoline (OHCU).</text>
</comment>
<dbReference type="InterPro" id="IPR014306">
    <property type="entry name" value="Hydroxyisourate_hydrolase"/>
</dbReference>
<evidence type="ECO:0000256" key="5">
    <source>
        <dbReference type="ARBA" id="ARBA00022631"/>
    </source>
</evidence>
<dbReference type="EMBL" id="JBHLVX010000042">
    <property type="protein sequence ID" value="MFC0268480.1"/>
    <property type="molecule type" value="Genomic_DNA"/>
</dbReference>
<dbReference type="InterPro" id="IPR036817">
    <property type="entry name" value="Transthyretin/HIU_hydrolase_sf"/>
</dbReference>
<name>A0ABV6G4K7_9GAMM</name>
<feature type="domain" description="Transthyretin/hydroxyisourate hydrolase" evidence="8">
    <location>
        <begin position="4"/>
        <end position="109"/>
    </location>
</feature>
<evidence type="ECO:0000313" key="9">
    <source>
        <dbReference type="EMBL" id="MFC0268480.1"/>
    </source>
</evidence>
<dbReference type="EC" id="3.5.2.17" evidence="7"/>
<dbReference type="Proteomes" id="UP001589814">
    <property type="component" value="Unassembled WGS sequence"/>
</dbReference>
<protein>
    <recommendedName>
        <fullName evidence="7">5-hydroxyisourate hydrolase</fullName>
        <shortName evidence="7">HIU hydrolase</shortName>
        <shortName evidence="7">HIUHase</shortName>
        <ecNumber evidence="7">3.5.2.17</ecNumber>
    </recommendedName>
</protein>
<keyword evidence="5 7" id="KW-0659">Purine metabolism</keyword>
<comment type="caution">
    <text evidence="9">The sequence shown here is derived from an EMBL/GenBank/DDBJ whole genome shotgun (WGS) entry which is preliminary data.</text>
</comment>
<dbReference type="Gene3D" id="2.60.40.180">
    <property type="entry name" value="Transthyretin/hydroxyisourate hydrolase domain"/>
    <property type="match status" value="1"/>
</dbReference>
<evidence type="ECO:0000256" key="1">
    <source>
        <dbReference type="ARBA" id="ARBA00001043"/>
    </source>
</evidence>
<dbReference type="InterPro" id="IPR023416">
    <property type="entry name" value="Transthyretin/HIU_hydrolase_d"/>
</dbReference>
<comment type="similarity">
    <text evidence="3 7">Belongs to the transthyretin family. 5-hydroxyisourate hydrolase subfamily.</text>
</comment>
<dbReference type="NCBIfam" id="TIGR02962">
    <property type="entry name" value="hdxy_isourate"/>
    <property type="match status" value="1"/>
</dbReference>
<organism evidence="9 10">
    <name type="scientific">Kushneria aurantia</name>
    <dbReference type="NCBI Taxonomy" id="504092"/>
    <lineage>
        <taxon>Bacteria</taxon>
        <taxon>Pseudomonadati</taxon>
        <taxon>Pseudomonadota</taxon>
        <taxon>Gammaproteobacteria</taxon>
        <taxon>Oceanospirillales</taxon>
        <taxon>Halomonadaceae</taxon>
        <taxon>Kushneria</taxon>
    </lineage>
</organism>